<dbReference type="SUPFAM" id="SSF56059">
    <property type="entry name" value="Glutathione synthetase ATP-binding domain-like"/>
    <property type="match status" value="1"/>
</dbReference>
<sequence length="441" mass="46004">MTTLCIANNRTEEMVGDLAGTPPAELRFAGCGAQRMLWWAEDGDVLVLPWGPDPEYLAYVTGLTGVRADSLAFVVPPPGAHGDQVLTADRLADPGFRAELRRALDGRAVDEVLAVSPNGAVAELADALGIGHAMPGRPFAAQGGNALVNSKAGFRALAAGAGVPIPPGRVAGSPAEVEAAIEDLLARGHSVMVKVEYQAGGLGNEILARDEKVEPVGAERVVPLPDRAAVAAYVAERWTWLTGGRGQRVVVERYFADSAPLYAEFVIGDTGAVLSGCGEMVMRPVVVGEITPPVTPDAGARDELVREAARLCEALRVIGYRGTVSADAVLTPEGEIYFHETNARLTGSSHLHHAYAGRLLRPEHRGSRHLLELAGLKVPSFAEAVAAIGAAGLAFDRERGTGVLFSSDFGPADGSVMYCAVAEGPEAARALEGALLALFAG</sequence>
<evidence type="ECO:0000259" key="2">
    <source>
        <dbReference type="PROSITE" id="PS50975"/>
    </source>
</evidence>
<feature type="domain" description="ATP-grasp" evidence="2">
    <location>
        <begin position="155"/>
        <end position="387"/>
    </location>
</feature>
<dbReference type="RefSeq" id="WP_117486021.1">
    <property type="nucleotide sequence ID" value="NZ_QVIG01000001.1"/>
</dbReference>
<dbReference type="InterPro" id="IPR041356">
    <property type="entry name" value="PGM1_C"/>
</dbReference>
<dbReference type="GO" id="GO:0046872">
    <property type="term" value="F:metal ion binding"/>
    <property type="evidence" value="ECO:0007669"/>
    <property type="project" value="InterPro"/>
</dbReference>
<evidence type="ECO:0000256" key="1">
    <source>
        <dbReference type="PROSITE-ProRule" id="PRU00409"/>
    </source>
</evidence>
<organism evidence="3 4">
    <name type="scientific">Kitasatospora xanthocidica</name>
    <dbReference type="NCBI Taxonomy" id="83382"/>
    <lineage>
        <taxon>Bacteria</taxon>
        <taxon>Bacillati</taxon>
        <taxon>Actinomycetota</taxon>
        <taxon>Actinomycetes</taxon>
        <taxon>Kitasatosporales</taxon>
        <taxon>Streptomycetaceae</taxon>
        <taxon>Kitasatospora</taxon>
    </lineage>
</organism>
<keyword evidence="1" id="KW-0547">Nucleotide-binding</keyword>
<dbReference type="EMBL" id="QVIG01000001">
    <property type="protein sequence ID" value="RGD57200.1"/>
    <property type="molecule type" value="Genomic_DNA"/>
</dbReference>
<dbReference type="InterPro" id="IPR011761">
    <property type="entry name" value="ATP-grasp"/>
</dbReference>
<evidence type="ECO:0000313" key="3">
    <source>
        <dbReference type="EMBL" id="RGD57200.1"/>
    </source>
</evidence>
<proteinExistence type="predicted"/>
<dbReference type="PROSITE" id="PS50975">
    <property type="entry name" value="ATP_GRASP"/>
    <property type="match status" value="1"/>
</dbReference>
<comment type="caution">
    <text evidence="3">The sequence shown here is derived from an EMBL/GenBank/DDBJ whole genome shotgun (WGS) entry which is preliminary data.</text>
</comment>
<gene>
    <name evidence="3" type="ORF">DR950_04775</name>
</gene>
<dbReference type="InterPro" id="IPR040754">
    <property type="entry name" value="PreAtp-grasp"/>
</dbReference>
<accession>A0A372ZP77</accession>
<reference evidence="3 4" key="1">
    <citation type="submission" date="2018-08" db="EMBL/GenBank/DDBJ databases">
        <title>Diversity &amp; Physiological Properties of Lignin-Decomposing Actinobacteria from Soil.</title>
        <authorList>
            <person name="Roh S.G."/>
            <person name="Kim S.B."/>
        </authorList>
    </citation>
    <scope>NUCLEOTIDE SEQUENCE [LARGE SCALE GENOMIC DNA]</scope>
    <source>
        <strain evidence="3 4">MMS17-GH009</strain>
    </source>
</reference>
<dbReference type="InterPro" id="IPR005479">
    <property type="entry name" value="CPAse_ATP-bd"/>
</dbReference>
<protein>
    <recommendedName>
        <fullName evidence="2">ATP-grasp domain-containing protein</fullName>
    </recommendedName>
</protein>
<dbReference type="Pfam" id="PF18604">
    <property type="entry name" value="PreAtp-grasp"/>
    <property type="match status" value="1"/>
</dbReference>
<dbReference type="Pfam" id="PF02786">
    <property type="entry name" value="CPSase_L_D2"/>
    <property type="match status" value="1"/>
</dbReference>
<dbReference type="GO" id="GO:0005524">
    <property type="term" value="F:ATP binding"/>
    <property type="evidence" value="ECO:0007669"/>
    <property type="project" value="UniProtKB-UniRule"/>
</dbReference>
<keyword evidence="1" id="KW-0067">ATP-binding</keyword>
<evidence type="ECO:0000313" key="4">
    <source>
        <dbReference type="Proteomes" id="UP000263377"/>
    </source>
</evidence>
<dbReference type="Proteomes" id="UP000263377">
    <property type="component" value="Unassembled WGS sequence"/>
</dbReference>
<name>A0A372ZP77_9ACTN</name>
<dbReference type="Gene3D" id="3.30.470.20">
    <property type="entry name" value="ATP-grasp fold, B domain"/>
    <property type="match status" value="1"/>
</dbReference>
<dbReference type="Pfam" id="PF18105">
    <property type="entry name" value="PGM1_C"/>
    <property type="match status" value="1"/>
</dbReference>
<keyword evidence="4" id="KW-1185">Reference proteome</keyword>
<dbReference type="AlphaFoldDB" id="A0A372ZP77"/>